<keyword evidence="7" id="KW-0119">Carbohydrate metabolism</keyword>
<evidence type="ECO:0000256" key="3">
    <source>
        <dbReference type="ARBA" id="ARBA00013093"/>
    </source>
</evidence>
<dbReference type="GO" id="GO:0042132">
    <property type="term" value="F:fructose 1,6-bisphosphate 1-phosphatase activity"/>
    <property type="evidence" value="ECO:0007669"/>
    <property type="project" value="UniProtKB-EC"/>
</dbReference>
<dbReference type="GO" id="GO:0030388">
    <property type="term" value="P:fructose 1,6-bisphosphate metabolic process"/>
    <property type="evidence" value="ECO:0007669"/>
    <property type="project" value="TreeGrafter"/>
</dbReference>
<evidence type="ECO:0000256" key="6">
    <source>
        <dbReference type="ARBA" id="ARBA00023211"/>
    </source>
</evidence>
<proteinExistence type="inferred from homology"/>
<dbReference type="AlphaFoldDB" id="A0A3S4M6W7"/>
<keyword evidence="4" id="KW-0479">Metal-binding</keyword>
<gene>
    <name evidence="8" type="primary">yggF_2</name>
    <name evidence="8" type="ORF">NCTC11075_01952</name>
</gene>
<dbReference type="Gene3D" id="3.30.540.10">
    <property type="entry name" value="Fructose-1,6-Bisphosphatase, subunit A, domain 1"/>
    <property type="match status" value="1"/>
</dbReference>
<keyword evidence="6" id="KW-0464">Manganese</keyword>
<dbReference type="Proteomes" id="UP000270272">
    <property type="component" value="Chromosome"/>
</dbReference>
<protein>
    <recommendedName>
        <fullName evidence="3">fructose-bisphosphatase</fullName>
        <ecNumber evidence="3">3.1.3.11</ecNumber>
    </recommendedName>
</protein>
<organism evidence="8 9">
    <name type="scientific">Citrobacter koseri</name>
    <name type="common">Citrobacter diversus</name>
    <dbReference type="NCBI Taxonomy" id="545"/>
    <lineage>
        <taxon>Bacteria</taxon>
        <taxon>Pseudomonadati</taxon>
        <taxon>Pseudomonadota</taxon>
        <taxon>Gammaproteobacteria</taxon>
        <taxon>Enterobacterales</taxon>
        <taxon>Enterobacteriaceae</taxon>
        <taxon>Citrobacter</taxon>
    </lineage>
</organism>
<dbReference type="GO" id="GO:0006071">
    <property type="term" value="P:glycerol metabolic process"/>
    <property type="evidence" value="ECO:0007669"/>
    <property type="project" value="InterPro"/>
</dbReference>
<evidence type="ECO:0000256" key="5">
    <source>
        <dbReference type="ARBA" id="ARBA00022801"/>
    </source>
</evidence>
<sequence length="269" mass="28760">MPKKEKPTRYSKALARLVEETHGIWNENAERYLLAQFGVDIGGGGGMMSLAWPLFRITEQAALAAWPQTGCGDKNKIDGLAVTAMRQSLNEVAMRGKIVIGEGEIDHAPMLYIGEEVGTGTGPSVDIAVDPIEGTRMVAMGQNNALSVMALAPQGSLLHAPDMYMRKLVVNRQAKGAINLALSLEENLRNIAAALNKPLTSLRMATLDKPRHQAVIQQAAQLGVKVFALPDGDVAASVLTCQQHHPFDVMYAIGGAPEGVIISLCREGA</sequence>
<dbReference type="NCBIfam" id="TIGR00330">
    <property type="entry name" value="glpX"/>
    <property type="match status" value="1"/>
</dbReference>
<comment type="catalytic activity">
    <reaction evidence="1">
        <text>beta-D-fructose 1,6-bisphosphate + H2O = beta-D-fructose 6-phosphate + phosphate</text>
        <dbReference type="Rhea" id="RHEA:11064"/>
        <dbReference type="ChEBI" id="CHEBI:15377"/>
        <dbReference type="ChEBI" id="CHEBI:32966"/>
        <dbReference type="ChEBI" id="CHEBI:43474"/>
        <dbReference type="ChEBI" id="CHEBI:57634"/>
        <dbReference type="EC" id="3.1.3.11"/>
    </reaction>
</comment>
<dbReference type="EC" id="3.1.3.11" evidence="3"/>
<dbReference type="PANTHER" id="PTHR30447:SF0">
    <property type="entry name" value="FRUCTOSE-1,6-BISPHOSPHATASE 1 CLASS 2-RELATED"/>
    <property type="match status" value="1"/>
</dbReference>
<keyword evidence="5 8" id="KW-0378">Hydrolase</keyword>
<evidence type="ECO:0000313" key="8">
    <source>
        <dbReference type="EMBL" id="VEB88762.1"/>
    </source>
</evidence>
<evidence type="ECO:0000256" key="2">
    <source>
        <dbReference type="ARBA" id="ARBA00008989"/>
    </source>
</evidence>
<reference evidence="8 9" key="1">
    <citation type="submission" date="2018-12" db="EMBL/GenBank/DDBJ databases">
        <authorList>
            <consortium name="Pathogen Informatics"/>
        </authorList>
    </citation>
    <scope>NUCLEOTIDE SEQUENCE [LARGE SCALE GENOMIC DNA]</scope>
    <source>
        <strain evidence="8 9">NCTC11075</strain>
    </source>
</reference>
<dbReference type="SUPFAM" id="SSF56655">
    <property type="entry name" value="Carbohydrate phosphatase"/>
    <property type="match status" value="1"/>
</dbReference>
<dbReference type="EMBL" id="LR134204">
    <property type="protein sequence ID" value="VEB88762.1"/>
    <property type="molecule type" value="Genomic_DNA"/>
</dbReference>
<dbReference type="InterPro" id="IPR004464">
    <property type="entry name" value="FBPase_class-2/SBPase"/>
</dbReference>
<evidence type="ECO:0000256" key="1">
    <source>
        <dbReference type="ARBA" id="ARBA00001273"/>
    </source>
</evidence>
<evidence type="ECO:0000256" key="4">
    <source>
        <dbReference type="ARBA" id="ARBA00022723"/>
    </source>
</evidence>
<evidence type="ECO:0000313" key="9">
    <source>
        <dbReference type="Proteomes" id="UP000270272"/>
    </source>
</evidence>
<comment type="similarity">
    <text evidence="2">Belongs to the FBPase class 2 family.</text>
</comment>
<accession>A0A3S4M6W7</accession>
<dbReference type="GO" id="GO:0005829">
    <property type="term" value="C:cytosol"/>
    <property type="evidence" value="ECO:0007669"/>
    <property type="project" value="TreeGrafter"/>
</dbReference>
<name>A0A3S4M6W7_CITKO</name>
<evidence type="ECO:0000256" key="7">
    <source>
        <dbReference type="ARBA" id="ARBA00023277"/>
    </source>
</evidence>
<dbReference type="GO" id="GO:0046872">
    <property type="term" value="F:metal ion binding"/>
    <property type="evidence" value="ECO:0007669"/>
    <property type="project" value="UniProtKB-KW"/>
</dbReference>
<dbReference type="GO" id="GO:0006094">
    <property type="term" value="P:gluconeogenesis"/>
    <property type="evidence" value="ECO:0007669"/>
    <property type="project" value="InterPro"/>
</dbReference>
<dbReference type="PANTHER" id="PTHR30447">
    <property type="entry name" value="FRUCTOSE-1,6-BISPHOSPHATASE CLASS 2"/>
    <property type="match status" value="1"/>
</dbReference>
<dbReference type="Pfam" id="PF03320">
    <property type="entry name" value="FBPase_glpX"/>
    <property type="match status" value="1"/>
</dbReference>